<organism evidence="13 14">
    <name type="scientific">Potamilus streckersoni</name>
    <dbReference type="NCBI Taxonomy" id="2493646"/>
    <lineage>
        <taxon>Eukaryota</taxon>
        <taxon>Metazoa</taxon>
        <taxon>Spiralia</taxon>
        <taxon>Lophotrochozoa</taxon>
        <taxon>Mollusca</taxon>
        <taxon>Bivalvia</taxon>
        <taxon>Autobranchia</taxon>
        <taxon>Heteroconchia</taxon>
        <taxon>Palaeoheterodonta</taxon>
        <taxon>Unionida</taxon>
        <taxon>Unionoidea</taxon>
        <taxon>Unionidae</taxon>
        <taxon>Ambleminae</taxon>
        <taxon>Lampsilini</taxon>
        <taxon>Potamilus</taxon>
    </lineage>
</organism>
<reference evidence="13" key="2">
    <citation type="journal article" date="2021" name="Genome Biol. Evol.">
        <title>Developing a high-quality reference genome for a parasitic bivalve with doubly uniparental inheritance (Bivalvia: Unionida).</title>
        <authorList>
            <person name="Smith C.H."/>
        </authorList>
    </citation>
    <scope>NUCLEOTIDE SEQUENCE</scope>
    <source>
        <strain evidence="13">CHS0354</strain>
        <tissue evidence="13">Mantle</tissue>
    </source>
</reference>
<dbReference type="Proteomes" id="UP001195483">
    <property type="component" value="Unassembled WGS sequence"/>
</dbReference>
<dbReference type="PANTHER" id="PTHR47529:SF1">
    <property type="entry name" value="PERIPLASMIC CHAPERONE PPID"/>
    <property type="match status" value="1"/>
</dbReference>
<dbReference type="InterPro" id="IPR046357">
    <property type="entry name" value="PPIase_dom_sf"/>
</dbReference>
<evidence type="ECO:0000259" key="12">
    <source>
        <dbReference type="Pfam" id="PF13145"/>
    </source>
</evidence>
<dbReference type="GO" id="GO:0005886">
    <property type="term" value="C:plasma membrane"/>
    <property type="evidence" value="ECO:0007669"/>
    <property type="project" value="UniProtKB-SubCell"/>
</dbReference>
<dbReference type="PANTHER" id="PTHR47529">
    <property type="entry name" value="PEPTIDYL-PROLYL CIS-TRANS ISOMERASE D"/>
    <property type="match status" value="1"/>
</dbReference>
<dbReference type="InterPro" id="IPR027304">
    <property type="entry name" value="Trigger_fact/SurA_dom_sf"/>
</dbReference>
<comment type="caution">
    <text evidence="13">The sequence shown here is derived from an EMBL/GenBank/DDBJ whole genome shotgun (WGS) entry which is preliminary data.</text>
</comment>
<evidence type="ECO:0000256" key="8">
    <source>
        <dbReference type="ARBA" id="ARBA00038408"/>
    </source>
</evidence>
<keyword evidence="4 11" id="KW-0812">Transmembrane</keyword>
<protein>
    <recommendedName>
        <fullName evidence="9">Periplasmic chaperone PpiD</fullName>
    </recommendedName>
    <alternativeName>
        <fullName evidence="10">Periplasmic folding chaperone</fullName>
    </alternativeName>
</protein>
<feature type="transmembrane region" description="Helical" evidence="11">
    <location>
        <begin position="12"/>
        <end position="31"/>
    </location>
</feature>
<dbReference type="EMBL" id="JAEAOA010001141">
    <property type="protein sequence ID" value="KAK3606770.1"/>
    <property type="molecule type" value="Genomic_DNA"/>
</dbReference>
<reference evidence="13" key="1">
    <citation type="journal article" date="2021" name="Genome Biol. Evol.">
        <title>A High-Quality Reference Genome for a Parasitic Bivalve with Doubly Uniparental Inheritance (Bivalvia: Unionida).</title>
        <authorList>
            <person name="Smith C.H."/>
        </authorList>
    </citation>
    <scope>NUCLEOTIDE SEQUENCE</scope>
    <source>
        <strain evidence="13">CHS0354</strain>
    </source>
</reference>
<evidence type="ECO:0000256" key="4">
    <source>
        <dbReference type="ARBA" id="ARBA00022692"/>
    </source>
</evidence>
<accession>A0AAE0TAF1</accession>
<keyword evidence="3" id="KW-0997">Cell inner membrane</keyword>
<gene>
    <name evidence="13" type="ORF">CHS0354_018364</name>
</gene>
<dbReference type="InterPro" id="IPR052029">
    <property type="entry name" value="PpiD_chaperone"/>
</dbReference>
<proteinExistence type="inferred from homology"/>
<evidence type="ECO:0000313" key="13">
    <source>
        <dbReference type="EMBL" id="KAK3606770.1"/>
    </source>
</evidence>
<keyword evidence="6 11" id="KW-0472">Membrane</keyword>
<evidence type="ECO:0000256" key="10">
    <source>
        <dbReference type="ARBA" id="ARBA00042775"/>
    </source>
</evidence>
<keyword evidence="2" id="KW-1003">Cell membrane</keyword>
<comment type="subcellular location">
    <subcellularLocation>
        <location evidence="1">Cell inner membrane</location>
        <topology evidence="1">Single-pass type II membrane protein</topology>
        <orientation evidence="1">Periplasmic side</orientation>
    </subcellularLocation>
</comment>
<dbReference type="AlphaFoldDB" id="A0AAE0TAF1"/>
<evidence type="ECO:0000256" key="1">
    <source>
        <dbReference type="ARBA" id="ARBA00004382"/>
    </source>
</evidence>
<evidence type="ECO:0000256" key="9">
    <source>
        <dbReference type="ARBA" id="ARBA00040743"/>
    </source>
</evidence>
<dbReference type="Pfam" id="PF13624">
    <property type="entry name" value="SurA_N_3"/>
    <property type="match status" value="1"/>
</dbReference>
<evidence type="ECO:0000256" key="3">
    <source>
        <dbReference type="ARBA" id="ARBA00022519"/>
    </source>
</evidence>
<reference evidence="13" key="3">
    <citation type="submission" date="2023-05" db="EMBL/GenBank/DDBJ databases">
        <authorList>
            <person name="Smith C.H."/>
        </authorList>
    </citation>
    <scope>NUCLEOTIDE SEQUENCE</scope>
    <source>
        <strain evidence="13">CHS0354</strain>
        <tissue evidence="13">Mantle</tissue>
    </source>
</reference>
<name>A0AAE0TAF1_9BIVA</name>
<evidence type="ECO:0000256" key="6">
    <source>
        <dbReference type="ARBA" id="ARBA00023136"/>
    </source>
</evidence>
<keyword evidence="5 11" id="KW-1133">Transmembrane helix</keyword>
<keyword evidence="14" id="KW-1185">Reference proteome</keyword>
<dbReference type="SUPFAM" id="SSF109998">
    <property type="entry name" value="Triger factor/SurA peptide-binding domain-like"/>
    <property type="match status" value="1"/>
</dbReference>
<evidence type="ECO:0000256" key="5">
    <source>
        <dbReference type="ARBA" id="ARBA00022989"/>
    </source>
</evidence>
<evidence type="ECO:0000313" key="14">
    <source>
        <dbReference type="Proteomes" id="UP001195483"/>
    </source>
</evidence>
<dbReference type="Gene3D" id="1.10.4030.10">
    <property type="entry name" value="Porin chaperone SurA, peptide-binding domain"/>
    <property type="match status" value="2"/>
</dbReference>
<evidence type="ECO:0000256" key="2">
    <source>
        <dbReference type="ARBA" id="ARBA00022475"/>
    </source>
</evidence>
<feature type="domain" description="PpiC" evidence="12">
    <location>
        <begin position="243"/>
        <end position="367"/>
    </location>
</feature>
<comment type="similarity">
    <text evidence="8">Belongs to the PpiD chaperone family.</text>
</comment>
<dbReference type="Gene3D" id="3.10.50.40">
    <property type="match status" value="1"/>
</dbReference>
<dbReference type="InterPro" id="IPR000297">
    <property type="entry name" value="PPIase_PpiC"/>
</dbReference>
<keyword evidence="7" id="KW-0143">Chaperone</keyword>
<dbReference type="SUPFAM" id="SSF54534">
    <property type="entry name" value="FKBP-like"/>
    <property type="match status" value="1"/>
</dbReference>
<dbReference type="Pfam" id="PF13145">
    <property type="entry name" value="Rotamase_2"/>
    <property type="match status" value="1"/>
</dbReference>
<evidence type="ECO:0000256" key="7">
    <source>
        <dbReference type="ARBA" id="ARBA00023186"/>
    </source>
</evidence>
<dbReference type="GO" id="GO:0003755">
    <property type="term" value="F:peptidyl-prolyl cis-trans isomerase activity"/>
    <property type="evidence" value="ECO:0007669"/>
    <property type="project" value="InterPro"/>
</dbReference>
<sequence>MLNKIKLFFSGVLAKVLLVVLIAAFAFVSFYDYGTGPGNTLATVNGKAVTLREVNELYNRFQQQRGNETQLSREESDYMRSQALQAAITQELYSQGLDALRFTASDTAVAEFITGNETFKTDGRFDRRKYDTFVTQSGYTQEQSESQIRMQLTAQAFERVAVNTSPGDTDLLAERVLMLSNMSYEARIAEFNADVVISPLPEPTDEEIKKYYDSHKPDYMTETGYDLSIVRYDGRDLYASIQVSQQELTDLYEKRKAELTRPESYKVSRIFFPESKRDSNIARSRYSYPFNFDRYIGKYSDDKEFGGGKGVLPILTLGQRPEYDEAVKKITGPGNFSQEVIKTKDGYSIIKLIQRNAEYVPQFDDVKGIIEESIKAEKASKQLKSFADKTRQEIFGGKQTLDKDFNQLFTEKGKTVVEQNNFTSTTQMTNQENARALYFVLKDKPEGHTGYYQFDDGAFIFYRVNKIHPSAERPLDEVKTGIKKELEQIALKAKAKELYEKYFNQVKDAQAFDAMVKELKIEKAVKKVNFNAAGPFISGIGSSQVLKDQVKQLGRDGIGRAVSTADGERLFIAVLDNIKPYTVDKEGAEFKQMAEYMRGQLTALRINDLQQKIADAQRRSGKIEYNDRALKQLNMSAAPTAPAQQAQ</sequence>
<evidence type="ECO:0000256" key="11">
    <source>
        <dbReference type="SAM" id="Phobius"/>
    </source>
</evidence>